<sequence length="248" mass="26658">MATSSEKPKKQIFILSGQSNMSGRGGVRNRKWDGEVPQECQPHPSVFRFSSSSLWEPASPPLHADIDYSKTCGVGPGLPFARSLLPHLSSSAAIGLVPCAIGGTEIDLWGKGQPLYEDMVRRAKEAVAAGGGEIGAVLWFQGESDTLSAEAAEGYKGKMEKLIEDLRSDLGLPSLPFIQVAIASGSEPWIDKVREAQFAIDMPNVVCVDAKGLPLNEDRLHLSTQAQVLLGNMLAEAYINNFLNPPSK</sequence>
<proteinExistence type="predicted"/>
<dbReference type="InterPro" id="IPR052940">
    <property type="entry name" value="Carb_Esterase_6"/>
</dbReference>
<accession>A0AAX6DWU2</accession>
<reference evidence="3" key="1">
    <citation type="journal article" date="2023" name="GigaByte">
        <title>Genome assembly of the bearded iris, Iris pallida Lam.</title>
        <authorList>
            <person name="Bruccoleri R.E."/>
            <person name="Oakeley E.J."/>
            <person name="Faust A.M.E."/>
            <person name="Altorfer M."/>
            <person name="Dessus-Babus S."/>
            <person name="Burckhardt D."/>
            <person name="Oertli M."/>
            <person name="Naumann U."/>
            <person name="Petersen F."/>
            <person name="Wong J."/>
        </authorList>
    </citation>
    <scope>NUCLEOTIDE SEQUENCE</scope>
    <source>
        <strain evidence="3">GSM-AAB239-AS_SAM_17_03QT</strain>
    </source>
</reference>
<dbReference type="InterPro" id="IPR005181">
    <property type="entry name" value="SASA"/>
</dbReference>
<evidence type="ECO:0000313" key="5">
    <source>
        <dbReference type="Proteomes" id="UP001140949"/>
    </source>
</evidence>
<dbReference type="Gene3D" id="3.40.50.1110">
    <property type="entry name" value="SGNH hydrolase"/>
    <property type="match status" value="1"/>
</dbReference>
<dbReference type="AlphaFoldDB" id="A0AAX6DWU2"/>
<evidence type="ECO:0000313" key="4">
    <source>
        <dbReference type="EMBL" id="KAJ6807995.1"/>
    </source>
</evidence>
<dbReference type="PANTHER" id="PTHR31988">
    <property type="entry name" value="ESTERASE, PUTATIVE (DUF303)-RELATED"/>
    <property type="match status" value="1"/>
</dbReference>
<protein>
    <submittedName>
        <fullName evidence="3">Carbohydrate esterase</fullName>
    </submittedName>
</protein>
<keyword evidence="5" id="KW-1185">Reference proteome</keyword>
<dbReference type="EMBL" id="JANAVB010033661">
    <property type="protein sequence ID" value="KAJ6807995.1"/>
    <property type="molecule type" value="Genomic_DNA"/>
</dbReference>
<keyword evidence="1" id="KW-0378">Hydrolase</keyword>
<dbReference type="Proteomes" id="UP001140949">
    <property type="component" value="Unassembled WGS sequence"/>
</dbReference>
<dbReference type="InterPro" id="IPR036514">
    <property type="entry name" value="SGNH_hydro_sf"/>
</dbReference>
<dbReference type="PANTHER" id="PTHR31988:SF19">
    <property type="entry name" value="9-O-ACETYL-N-ACETYLNEURAMINIC ACID DEACETYLASE-RELATED"/>
    <property type="match status" value="1"/>
</dbReference>
<comment type="caution">
    <text evidence="3">The sequence shown here is derived from an EMBL/GenBank/DDBJ whole genome shotgun (WGS) entry which is preliminary data.</text>
</comment>
<evidence type="ECO:0000256" key="1">
    <source>
        <dbReference type="ARBA" id="ARBA00022801"/>
    </source>
</evidence>
<evidence type="ECO:0000259" key="2">
    <source>
        <dbReference type="Pfam" id="PF03629"/>
    </source>
</evidence>
<feature type="domain" description="Sialate O-acetylesterase" evidence="2">
    <location>
        <begin position="9"/>
        <end position="239"/>
    </location>
</feature>
<dbReference type="SUPFAM" id="SSF52266">
    <property type="entry name" value="SGNH hydrolase"/>
    <property type="match status" value="1"/>
</dbReference>
<organism evidence="3 5">
    <name type="scientific">Iris pallida</name>
    <name type="common">Sweet iris</name>
    <dbReference type="NCBI Taxonomy" id="29817"/>
    <lineage>
        <taxon>Eukaryota</taxon>
        <taxon>Viridiplantae</taxon>
        <taxon>Streptophyta</taxon>
        <taxon>Embryophyta</taxon>
        <taxon>Tracheophyta</taxon>
        <taxon>Spermatophyta</taxon>
        <taxon>Magnoliopsida</taxon>
        <taxon>Liliopsida</taxon>
        <taxon>Asparagales</taxon>
        <taxon>Iridaceae</taxon>
        <taxon>Iridoideae</taxon>
        <taxon>Irideae</taxon>
        <taxon>Iris</taxon>
    </lineage>
</organism>
<name>A0AAX6DWU2_IRIPA</name>
<gene>
    <name evidence="4" type="ORF">M6B38_171750</name>
    <name evidence="3" type="ORF">M6B38_223185</name>
</gene>
<dbReference type="Pfam" id="PF03629">
    <property type="entry name" value="SASA"/>
    <property type="match status" value="1"/>
</dbReference>
<dbReference type="GO" id="GO:0016787">
    <property type="term" value="F:hydrolase activity"/>
    <property type="evidence" value="ECO:0007669"/>
    <property type="project" value="UniProtKB-KW"/>
</dbReference>
<reference evidence="3" key="2">
    <citation type="submission" date="2023-04" db="EMBL/GenBank/DDBJ databases">
        <authorList>
            <person name="Bruccoleri R.E."/>
            <person name="Oakeley E.J."/>
            <person name="Faust A.-M."/>
            <person name="Dessus-Babus S."/>
            <person name="Altorfer M."/>
            <person name="Burckhardt D."/>
            <person name="Oertli M."/>
            <person name="Naumann U."/>
            <person name="Petersen F."/>
            <person name="Wong J."/>
        </authorList>
    </citation>
    <scope>NUCLEOTIDE SEQUENCE</scope>
    <source>
        <strain evidence="3">GSM-AAB239-AS_SAM_17_03QT</strain>
        <tissue evidence="3">Leaf</tissue>
    </source>
</reference>
<evidence type="ECO:0000313" key="3">
    <source>
        <dbReference type="EMBL" id="KAJ6796307.1"/>
    </source>
</evidence>
<dbReference type="EMBL" id="JANAVB010041416">
    <property type="protein sequence ID" value="KAJ6796307.1"/>
    <property type="molecule type" value="Genomic_DNA"/>
</dbReference>